<evidence type="ECO:0000313" key="2">
    <source>
        <dbReference type="Proteomes" id="UP000622890"/>
    </source>
</evidence>
<dbReference type="AlphaFoldDB" id="A0A934T2H0"/>
<reference evidence="1" key="1">
    <citation type="submission" date="2021-01" db="EMBL/GenBank/DDBJ databases">
        <title>Genome sequence of strain Noviherbaspirillum sp. DKR-6.</title>
        <authorList>
            <person name="Chaudhary D.K."/>
        </authorList>
    </citation>
    <scope>NUCLEOTIDE SEQUENCE</scope>
    <source>
        <strain evidence="1">DKR-6</strain>
    </source>
</reference>
<proteinExistence type="predicted"/>
<keyword evidence="2" id="KW-1185">Reference proteome</keyword>
<dbReference type="EMBL" id="JAEPBG010000008">
    <property type="protein sequence ID" value="MBK4736733.1"/>
    <property type="molecule type" value="Genomic_DNA"/>
</dbReference>
<evidence type="ECO:0000313" key="1">
    <source>
        <dbReference type="EMBL" id="MBK4736733.1"/>
    </source>
</evidence>
<evidence type="ECO:0008006" key="3">
    <source>
        <dbReference type="Google" id="ProtNLM"/>
    </source>
</evidence>
<comment type="caution">
    <text evidence="1">The sequence shown here is derived from an EMBL/GenBank/DDBJ whole genome shotgun (WGS) entry which is preliminary data.</text>
</comment>
<accession>A0A934T2H0</accession>
<name>A0A934T2H0_9BURK</name>
<dbReference type="RefSeq" id="WP_200594439.1">
    <property type="nucleotide sequence ID" value="NZ_JAEPBG010000008.1"/>
</dbReference>
<sequence length="99" mass="11103">MKPFRWNAQKNETLKAERGVSFESIVVAIEAGGLLDILAHPNSEKYPGQRILMVELCNYAYLVPYVEETSYYFLKTAIPSRKATRDYLKQGAADDAGNG</sequence>
<organism evidence="1 2">
    <name type="scientific">Noviherbaspirillum pedocola</name>
    <dbReference type="NCBI Taxonomy" id="2801341"/>
    <lineage>
        <taxon>Bacteria</taxon>
        <taxon>Pseudomonadati</taxon>
        <taxon>Pseudomonadota</taxon>
        <taxon>Betaproteobacteria</taxon>
        <taxon>Burkholderiales</taxon>
        <taxon>Oxalobacteraceae</taxon>
        <taxon>Noviherbaspirillum</taxon>
    </lineage>
</organism>
<dbReference type="Proteomes" id="UP000622890">
    <property type="component" value="Unassembled WGS sequence"/>
</dbReference>
<gene>
    <name evidence="1" type="ORF">JJB74_19070</name>
</gene>
<protein>
    <recommendedName>
        <fullName evidence="3">Toxin</fullName>
    </recommendedName>
</protein>